<proteinExistence type="predicted"/>
<sequence length="121" mass="13651">MMSDNKVERLLEELQIMNPAGYELVQAARQVVYSVVPNASERVMYGGFMFSGGEQFCGVFAYKEHVSVEFGRGCDLQDPHGVLEGSGKLRRHIKLFTPTDIKAKFLELYVDAAHRQCDIFS</sequence>
<keyword evidence="3" id="KW-1185">Reference proteome</keyword>
<evidence type="ECO:0000313" key="2">
    <source>
        <dbReference type="EMBL" id="ACF43829.1"/>
    </source>
</evidence>
<evidence type="ECO:0000313" key="3">
    <source>
        <dbReference type="Proteomes" id="UP000002724"/>
    </source>
</evidence>
<gene>
    <name evidence="2" type="ordered locus">Ppha_1586</name>
</gene>
<dbReference type="EMBL" id="CP001110">
    <property type="protein sequence ID" value="ACF43829.1"/>
    <property type="molecule type" value="Genomic_DNA"/>
</dbReference>
<dbReference type="InterPro" id="IPR014922">
    <property type="entry name" value="YdhG-like"/>
</dbReference>
<accession>B4SAE3</accession>
<reference evidence="2 3" key="1">
    <citation type="submission" date="2008-06" db="EMBL/GenBank/DDBJ databases">
        <title>Complete sequence of Pelodictyon phaeoclathratiforme BU-1.</title>
        <authorList>
            <consortium name="US DOE Joint Genome Institute"/>
            <person name="Lucas S."/>
            <person name="Copeland A."/>
            <person name="Lapidus A."/>
            <person name="Glavina del Rio T."/>
            <person name="Dalin E."/>
            <person name="Tice H."/>
            <person name="Bruce D."/>
            <person name="Goodwin L."/>
            <person name="Pitluck S."/>
            <person name="Schmutz J."/>
            <person name="Larimer F."/>
            <person name="Land M."/>
            <person name="Hauser L."/>
            <person name="Kyrpides N."/>
            <person name="Mikhailova N."/>
            <person name="Liu Z."/>
            <person name="Li T."/>
            <person name="Zhao F."/>
            <person name="Overmann J."/>
            <person name="Bryant D.A."/>
            <person name="Richardson P."/>
        </authorList>
    </citation>
    <scope>NUCLEOTIDE SEQUENCE [LARGE SCALE GENOMIC DNA]</scope>
    <source>
        <strain evidence="3">DSM 5477 / BU-1</strain>
    </source>
</reference>
<dbReference type="eggNOG" id="COG5649">
    <property type="taxonomic scope" value="Bacteria"/>
</dbReference>
<dbReference type="Proteomes" id="UP000002724">
    <property type="component" value="Chromosome"/>
</dbReference>
<organism evidence="2 3">
    <name type="scientific">Pelodictyon phaeoclathratiforme (strain DSM 5477 / BU-1)</name>
    <dbReference type="NCBI Taxonomy" id="324925"/>
    <lineage>
        <taxon>Bacteria</taxon>
        <taxon>Pseudomonadati</taxon>
        <taxon>Chlorobiota</taxon>
        <taxon>Chlorobiia</taxon>
        <taxon>Chlorobiales</taxon>
        <taxon>Chlorobiaceae</taxon>
        <taxon>Chlorobium/Pelodictyon group</taxon>
        <taxon>Pelodictyon</taxon>
    </lineage>
</organism>
<dbReference type="KEGG" id="pph:Ppha_1586"/>
<dbReference type="Gene3D" id="3.90.1150.200">
    <property type="match status" value="1"/>
</dbReference>
<dbReference type="STRING" id="324925.Ppha_1586"/>
<evidence type="ECO:0000259" key="1">
    <source>
        <dbReference type="Pfam" id="PF08818"/>
    </source>
</evidence>
<dbReference type="AlphaFoldDB" id="B4SAE3"/>
<feature type="domain" description="YdhG-like" evidence="1">
    <location>
        <begin position="24"/>
        <end position="113"/>
    </location>
</feature>
<dbReference type="SUPFAM" id="SSF159888">
    <property type="entry name" value="YdhG-like"/>
    <property type="match status" value="1"/>
</dbReference>
<protein>
    <recommendedName>
        <fullName evidence="1">YdhG-like domain-containing protein</fullName>
    </recommendedName>
</protein>
<dbReference type="HOGENOM" id="CLU_145423_0_0_10"/>
<name>B4SAE3_PELPB</name>
<dbReference type="RefSeq" id="WP_012508317.1">
    <property type="nucleotide sequence ID" value="NC_011060.1"/>
</dbReference>
<dbReference type="Pfam" id="PF08818">
    <property type="entry name" value="DUF1801"/>
    <property type="match status" value="1"/>
</dbReference>